<keyword evidence="6" id="KW-0539">Nucleus</keyword>
<sequence length="444" mass="48935">MPAVNNKNCTNNIIGESQLDSFSNAPLISSSDSVVAALKMSLVASSPQNKQQQLSNIADSRDIGCMLSSSSLLADTSPLDILLYASQLASSPSVALSSPLTPVEENRQFSHCFTTSTVTGQLPASVPPAIIRKRGRPRRAPDAAVKPAPKKVRVAAENLLSIHQSSEVSESGGSNCMSKQEFTSLQLGENILEKRENGIVFENKNGNINSSEIDVLTAFLNQEPPQHLQLQQQESTPFDSAVDFDDTNFASQVSGVFSYEHPPRYYRENLHGDETDEENDNIFYQPNHHHHHHQHSHNDHRMITTNVHHTSVIPLRRQDSSLSATSAASDTTGIAASLSAATLKAVATAKRFECKECKRTFSRLFNLKSHLHTHNPTRAKNYTCEICNVGFCRQQDLARHATVHDKSRIMKCPTCPGKTFSRKDALRRHIRLNGCCDVSVLDAM</sequence>
<comment type="caution">
    <text evidence="9">The sequence shown here is derived from an EMBL/GenBank/DDBJ whole genome shotgun (WGS) entry which is preliminary data.</text>
</comment>
<evidence type="ECO:0000313" key="9">
    <source>
        <dbReference type="EMBL" id="KAJ3120294.1"/>
    </source>
</evidence>
<dbReference type="InterPro" id="IPR013087">
    <property type="entry name" value="Znf_C2H2_type"/>
</dbReference>
<keyword evidence="5" id="KW-0862">Zinc</keyword>
<evidence type="ECO:0000259" key="8">
    <source>
        <dbReference type="PROSITE" id="PS50157"/>
    </source>
</evidence>
<evidence type="ECO:0000256" key="4">
    <source>
        <dbReference type="ARBA" id="ARBA00022771"/>
    </source>
</evidence>
<proteinExistence type="predicted"/>
<evidence type="ECO:0000256" key="7">
    <source>
        <dbReference type="PROSITE-ProRule" id="PRU00042"/>
    </source>
</evidence>
<evidence type="ECO:0000256" key="5">
    <source>
        <dbReference type="ARBA" id="ARBA00022833"/>
    </source>
</evidence>
<keyword evidence="10" id="KW-1185">Reference proteome</keyword>
<evidence type="ECO:0000256" key="3">
    <source>
        <dbReference type="ARBA" id="ARBA00022737"/>
    </source>
</evidence>
<dbReference type="AlphaFoldDB" id="A0AAD5XFY5"/>
<evidence type="ECO:0000256" key="2">
    <source>
        <dbReference type="ARBA" id="ARBA00022723"/>
    </source>
</evidence>
<accession>A0AAD5XFY5</accession>
<dbReference type="PROSITE" id="PS00028">
    <property type="entry name" value="ZINC_FINGER_C2H2_1"/>
    <property type="match status" value="2"/>
</dbReference>
<gene>
    <name evidence="9" type="ORF">HK100_012855</name>
</gene>
<dbReference type="PANTHER" id="PTHR23226">
    <property type="entry name" value="ZINC FINGER AND SCAN DOMAIN-CONTAINING"/>
    <property type="match status" value="1"/>
</dbReference>
<dbReference type="GO" id="GO:0008270">
    <property type="term" value="F:zinc ion binding"/>
    <property type="evidence" value="ECO:0007669"/>
    <property type="project" value="UniProtKB-KW"/>
</dbReference>
<organism evidence="9 10">
    <name type="scientific">Physocladia obscura</name>
    <dbReference type="NCBI Taxonomy" id="109957"/>
    <lineage>
        <taxon>Eukaryota</taxon>
        <taxon>Fungi</taxon>
        <taxon>Fungi incertae sedis</taxon>
        <taxon>Chytridiomycota</taxon>
        <taxon>Chytridiomycota incertae sedis</taxon>
        <taxon>Chytridiomycetes</taxon>
        <taxon>Chytridiales</taxon>
        <taxon>Chytriomycetaceae</taxon>
        <taxon>Physocladia</taxon>
    </lineage>
</organism>
<dbReference type="Proteomes" id="UP001211907">
    <property type="component" value="Unassembled WGS sequence"/>
</dbReference>
<evidence type="ECO:0000256" key="6">
    <source>
        <dbReference type="ARBA" id="ARBA00023242"/>
    </source>
</evidence>
<dbReference type="Gene3D" id="3.30.160.60">
    <property type="entry name" value="Classic Zinc Finger"/>
    <property type="match status" value="2"/>
</dbReference>
<dbReference type="GO" id="GO:0000981">
    <property type="term" value="F:DNA-binding transcription factor activity, RNA polymerase II-specific"/>
    <property type="evidence" value="ECO:0007669"/>
    <property type="project" value="TreeGrafter"/>
</dbReference>
<keyword evidence="4 7" id="KW-0863">Zinc-finger</keyword>
<dbReference type="PROSITE" id="PS50157">
    <property type="entry name" value="ZINC_FINGER_C2H2_2"/>
    <property type="match status" value="2"/>
</dbReference>
<dbReference type="GO" id="GO:0005634">
    <property type="term" value="C:nucleus"/>
    <property type="evidence" value="ECO:0007669"/>
    <property type="project" value="UniProtKB-SubCell"/>
</dbReference>
<dbReference type="InterPro" id="IPR036236">
    <property type="entry name" value="Znf_C2H2_sf"/>
</dbReference>
<evidence type="ECO:0000313" key="10">
    <source>
        <dbReference type="Proteomes" id="UP001211907"/>
    </source>
</evidence>
<dbReference type="GO" id="GO:0000978">
    <property type="term" value="F:RNA polymerase II cis-regulatory region sequence-specific DNA binding"/>
    <property type="evidence" value="ECO:0007669"/>
    <property type="project" value="TreeGrafter"/>
</dbReference>
<feature type="domain" description="C2H2-type" evidence="8">
    <location>
        <begin position="382"/>
        <end position="409"/>
    </location>
</feature>
<dbReference type="SUPFAM" id="SSF57667">
    <property type="entry name" value="beta-beta-alpha zinc fingers"/>
    <property type="match status" value="2"/>
</dbReference>
<name>A0AAD5XFY5_9FUNG</name>
<reference evidence="9" key="1">
    <citation type="submission" date="2020-05" db="EMBL/GenBank/DDBJ databases">
        <title>Phylogenomic resolution of chytrid fungi.</title>
        <authorList>
            <person name="Stajich J.E."/>
            <person name="Amses K."/>
            <person name="Simmons R."/>
            <person name="Seto K."/>
            <person name="Myers J."/>
            <person name="Bonds A."/>
            <person name="Quandt C.A."/>
            <person name="Barry K."/>
            <person name="Liu P."/>
            <person name="Grigoriev I."/>
            <person name="Longcore J.E."/>
            <person name="James T.Y."/>
        </authorList>
    </citation>
    <scope>NUCLEOTIDE SEQUENCE</scope>
    <source>
        <strain evidence="9">JEL0513</strain>
    </source>
</reference>
<keyword evidence="3" id="KW-0677">Repeat</keyword>
<feature type="domain" description="C2H2-type" evidence="8">
    <location>
        <begin position="352"/>
        <end position="379"/>
    </location>
</feature>
<dbReference type="Pfam" id="PF00096">
    <property type="entry name" value="zf-C2H2"/>
    <property type="match status" value="3"/>
</dbReference>
<evidence type="ECO:0000256" key="1">
    <source>
        <dbReference type="ARBA" id="ARBA00004123"/>
    </source>
</evidence>
<keyword evidence="2" id="KW-0479">Metal-binding</keyword>
<comment type="subcellular location">
    <subcellularLocation>
        <location evidence="1">Nucleus</location>
    </subcellularLocation>
</comment>
<dbReference type="PANTHER" id="PTHR23226:SF416">
    <property type="entry name" value="FI01424P"/>
    <property type="match status" value="1"/>
</dbReference>
<dbReference type="EMBL" id="JADGJH010000977">
    <property type="protein sequence ID" value="KAJ3120294.1"/>
    <property type="molecule type" value="Genomic_DNA"/>
</dbReference>
<protein>
    <recommendedName>
        <fullName evidence="8">C2H2-type domain-containing protein</fullName>
    </recommendedName>
</protein>
<dbReference type="SMART" id="SM00355">
    <property type="entry name" value="ZnF_C2H2"/>
    <property type="match status" value="3"/>
</dbReference>